<dbReference type="InterPro" id="IPR001478">
    <property type="entry name" value="PDZ"/>
</dbReference>
<feature type="non-terminal residue" evidence="3">
    <location>
        <position position="119"/>
    </location>
</feature>
<dbReference type="AlphaFoldDB" id="A0A1I5TKH0"/>
<keyword evidence="4" id="KW-1185">Reference proteome</keyword>
<dbReference type="SMART" id="SM00228">
    <property type="entry name" value="PDZ"/>
    <property type="match status" value="1"/>
</dbReference>
<keyword evidence="1" id="KW-0732">Signal</keyword>
<accession>A0A1I5TKH0</accession>
<dbReference type="RefSeq" id="WP_245759285.1">
    <property type="nucleotide sequence ID" value="NZ_FOXA01000014.1"/>
</dbReference>
<reference evidence="3 4" key="1">
    <citation type="submission" date="2016-10" db="EMBL/GenBank/DDBJ databases">
        <authorList>
            <person name="de Groot N.N."/>
        </authorList>
    </citation>
    <scope>NUCLEOTIDE SEQUENCE [LARGE SCALE GENOMIC DNA]</scope>
    <source>
        <strain evidence="3 4">DSM 19547</strain>
    </source>
</reference>
<dbReference type="InterPro" id="IPR036034">
    <property type="entry name" value="PDZ_sf"/>
</dbReference>
<gene>
    <name evidence="3" type="ORF">SAMN04488047_1141</name>
</gene>
<name>A0A1I5TKH0_9RHOB</name>
<dbReference type="EMBL" id="FOXA01000014">
    <property type="protein sequence ID" value="SFP83513.1"/>
    <property type="molecule type" value="Genomic_DNA"/>
</dbReference>
<dbReference type="SUPFAM" id="SSF50156">
    <property type="entry name" value="PDZ domain-like"/>
    <property type="match status" value="1"/>
</dbReference>
<evidence type="ECO:0000256" key="1">
    <source>
        <dbReference type="SAM" id="SignalP"/>
    </source>
</evidence>
<dbReference type="Pfam" id="PF17820">
    <property type="entry name" value="PDZ_6"/>
    <property type="match status" value="1"/>
</dbReference>
<evidence type="ECO:0000313" key="3">
    <source>
        <dbReference type="EMBL" id="SFP83513.1"/>
    </source>
</evidence>
<feature type="chain" id="PRO_5011733944" description="PDZ domain-containing protein" evidence="1">
    <location>
        <begin position="28"/>
        <end position="119"/>
    </location>
</feature>
<feature type="signal peptide" evidence="1">
    <location>
        <begin position="1"/>
        <end position="27"/>
    </location>
</feature>
<dbReference type="Gene3D" id="2.30.42.10">
    <property type="match status" value="1"/>
</dbReference>
<protein>
    <recommendedName>
        <fullName evidence="2">PDZ domain-containing protein</fullName>
    </recommendedName>
</protein>
<proteinExistence type="predicted"/>
<feature type="domain" description="PDZ" evidence="2">
    <location>
        <begin position="32"/>
        <end position="104"/>
    </location>
</feature>
<organism evidence="3 4">
    <name type="scientific">Tranquillimonas alkanivorans</name>
    <dbReference type="NCBI Taxonomy" id="441119"/>
    <lineage>
        <taxon>Bacteria</taxon>
        <taxon>Pseudomonadati</taxon>
        <taxon>Pseudomonadota</taxon>
        <taxon>Alphaproteobacteria</taxon>
        <taxon>Rhodobacterales</taxon>
        <taxon>Roseobacteraceae</taxon>
        <taxon>Tranquillimonas</taxon>
    </lineage>
</organism>
<dbReference type="InterPro" id="IPR041489">
    <property type="entry name" value="PDZ_6"/>
</dbReference>
<evidence type="ECO:0000313" key="4">
    <source>
        <dbReference type="Proteomes" id="UP000199356"/>
    </source>
</evidence>
<dbReference type="Proteomes" id="UP000199356">
    <property type="component" value="Unassembled WGS sequence"/>
</dbReference>
<sequence>MKAWAERTIRAALGAGALFATVSASQADGLSAGMRTSVSDAGLVIESVAIDGPAERAGLQPGDRVTGFFHLPVDDMNAAFVERAVLAALDAGAHSLPLSVERTSDPVHLAPARDEQFDV</sequence>
<evidence type="ECO:0000259" key="2">
    <source>
        <dbReference type="SMART" id="SM00228"/>
    </source>
</evidence>
<dbReference type="STRING" id="441119.SAMN04488047_1141"/>